<dbReference type="InterPro" id="IPR004468">
    <property type="entry name" value="CTP_synthase"/>
</dbReference>
<proteinExistence type="predicted"/>
<dbReference type="InterPro" id="IPR029062">
    <property type="entry name" value="Class_I_gatase-like"/>
</dbReference>
<dbReference type="UniPathway" id="UPA00159">
    <property type="reaction ID" value="UER00277"/>
</dbReference>
<dbReference type="OrthoDB" id="625231at2759"/>
<dbReference type="GO" id="GO:0003883">
    <property type="term" value="F:CTP synthase activity"/>
    <property type="evidence" value="ECO:0007669"/>
    <property type="project" value="InterPro"/>
</dbReference>
<reference evidence="2" key="1">
    <citation type="journal article" date="2011" name="Nature">
        <title>Genome sequence and analysis of the tuber crop potato.</title>
        <authorList>
            <consortium name="The Potato Genome Sequencing Consortium"/>
        </authorList>
    </citation>
    <scope>NUCLEOTIDE SEQUENCE [LARGE SCALE GENOMIC DNA]</scope>
    <source>
        <strain evidence="2">cv. DM1-3 516 R44</strain>
    </source>
</reference>
<gene>
    <name evidence="1" type="primary">LOC107063084</name>
</gene>
<dbReference type="Proteomes" id="UP000011115">
    <property type="component" value="Unassembled WGS sequence"/>
</dbReference>
<dbReference type="Gene3D" id="3.40.50.880">
    <property type="match status" value="1"/>
</dbReference>
<dbReference type="EnsemblPlants" id="PGSC0003DMT400004080">
    <property type="protein sequence ID" value="PGSC0003DMT400004080"/>
    <property type="gene ID" value="PGSC0003DMG401001610"/>
</dbReference>
<dbReference type="PANTHER" id="PTHR11550">
    <property type="entry name" value="CTP SYNTHASE"/>
    <property type="match status" value="1"/>
</dbReference>
<sequence length="80" mass="9614">MLVDKFLKPFWRISPIDITKWLNYIFLRFGNWSFAYERHRHRYEVDPDMVQQFEDAGLSFTGKDESDRHMEVSVAIDIGT</sequence>
<dbReference type="GO" id="GO:0044210">
    <property type="term" value="P:'de novo' CTP biosynthetic process"/>
    <property type="evidence" value="ECO:0007669"/>
    <property type="project" value="UniProtKB-UniPathway"/>
</dbReference>
<dbReference type="HOGENOM" id="CLU_2594426_0_0_1"/>
<evidence type="ECO:0000313" key="2">
    <source>
        <dbReference type="Proteomes" id="UP000011115"/>
    </source>
</evidence>
<protein>
    <submittedName>
        <fullName evidence="1">Auxin-induced SAUR</fullName>
    </submittedName>
</protein>
<dbReference type="AlphaFoldDB" id="M0ZMU8"/>
<name>M0ZMU8_SOLTU</name>
<keyword evidence="2" id="KW-1185">Reference proteome</keyword>
<dbReference type="ExpressionAtlas" id="M0ZMU8">
    <property type="expression patterns" value="baseline and differential"/>
</dbReference>
<evidence type="ECO:0000313" key="1">
    <source>
        <dbReference type="EnsemblPlants" id="PGSC0003DMT400004080"/>
    </source>
</evidence>
<dbReference type="SUPFAM" id="SSF52317">
    <property type="entry name" value="Class I glutamine amidotransferase-like"/>
    <property type="match status" value="1"/>
</dbReference>
<dbReference type="PANTHER" id="PTHR11550:SF34">
    <property type="entry name" value="CTP SYNTHASE"/>
    <property type="match status" value="1"/>
</dbReference>
<dbReference type="Gramene" id="PGSC0003DMT400004080">
    <property type="protein sequence ID" value="PGSC0003DMT400004080"/>
    <property type="gene ID" value="PGSC0003DMG401001610"/>
</dbReference>
<organism evidence="1 2">
    <name type="scientific">Solanum tuberosum</name>
    <name type="common">Potato</name>
    <dbReference type="NCBI Taxonomy" id="4113"/>
    <lineage>
        <taxon>Eukaryota</taxon>
        <taxon>Viridiplantae</taxon>
        <taxon>Streptophyta</taxon>
        <taxon>Embryophyta</taxon>
        <taxon>Tracheophyta</taxon>
        <taxon>Spermatophyta</taxon>
        <taxon>Magnoliopsida</taxon>
        <taxon>eudicotyledons</taxon>
        <taxon>Gunneridae</taxon>
        <taxon>Pentapetalae</taxon>
        <taxon>asterids</taxon>
        <taxon>lamiids</taxon>
        <taxon>Solanales</taxon>
        <taxon>Solanaceae</taxon>
        <taxon>Solanoideae</taxon>
        <taxon>Solaneae</taxon>
        <taxon>Solanum</taxon>
    </lineage>
</organism>
<reference evidence="1" key="2">
    <citation type="submission" date="2015-06" db="UniProtKB">
        <authorList>
            <consortium name="EnsemblPlants"/>
        </authorList>
    </citation>
    <scope>IDENTIFICATION</scope>
    <source>
        <strain evidence="1">DM1-3 516 R44</strain>
    </source>
</reference>
<accession>M0ZMU8</accession>